<evidence type="ECO:0000313" key="11">
    <source>
        <dbReference type="EMBL" id="CAF4071268.1"/>
    </source>
</evidence>
<feature type="domain" description="DOMON" evidence="10">
    <location>
        <begin position="327"/>
        <end position="444"/>
    </location>
</feature>
<dbReference type="SMART" id="SM00664">
    <property type="entry name" value="DoH"/>
    <property type="match status" value="1"/>
</dbReference>
<accession>A0A819TXF5</accession>
<dbReference type="GO" id="GO:0005615">
    <property type="term" value="C:extracellular space"/>
    <property type="evidence" value="ECO:0007669"/>
    <property type="project" value="TreeGrafter"/>
</dbReference>
<feature type="transmembrane region" description="Helical" evidence="8">
    <location>
        <begin position="52"/>
        <end position="78"/>
    </location>
</feature>
<feature type="transmembrane region" description="Helical" evidence="8">
    <location>
        <begin position="223"/>
        <end position="243"/>
    </location>
</feature>
<dbReference type="InterPro" id="IPR000945">
    <property type="entry name" value="DBH-like"/>
</dbReference>
<dbReference type="InterPro" id="IPR008977">
    <property type="entry name" value="PHM/PNGase_F_dom_sf"/>
</dbReference>
<evidence type="ECO:0000256" key="7">
    <source>
        <dbReference type="ARBA" id="ARBA00023180"/>
    </source>
</evidence>
<organism evidence="11 12">
    <name type="scientific">Adineta steineri</name>
    <dbReference type="NCBI Taxonomy" id="433720"/>
    <lineage>
        <taxon>Eukaryota</taxon>
        <taxon>Metazoa</taxon>
        <taxon>Spiralia</taxon>
        <taxon>Gnathifera</taxon>
        <taxon>Rotifera</taxon>
        <taxon>Eurotatoria</taxon>
        <taxon>Bdelloidea</taxon>
        <taxon>Adinetida</taxon>
        <taxon>Adinetidae</taxon>
        <taxon>Adineta</taxon>
    </lineage>
</organism>
<dbReference type="GO" id="GO:0042420">
    <property type="term" value="P:dopamine catabolic process"/>
    <property type="evidence" value="ECO:0007669"/>
    <property type="project" value="TreeGrafter"/>
</dbReference>
<dbReference type="PANTHER" id="PTHR10157:SF23">
    <property type="entry name" value="MOXD1 HOMOLOG 1"/>
    <property type="match status" value="1"/>
</dbReference>
<evidence type="ECO:0000259" key="10">
    <source>
        <dbReference type="PROSITE" id="PS50836"/>
    </source>
</evidence>
<dbReference type="SUPFAM" id="SSF49742">
    <property type="entry name" value="PHM/PNGase F"/>
    <property type="match status" value="2"/>
</dbReference>
<comment type="caution">
    <text evidence="11">The sequence shown here is derived from an EMBL/GenBank/DDBJ whole genome shotgun (WGS) entry which is preliminary data.</text>
</comment>
<feature type="transmembrane region" description="Helical" evidence="8">
    <location>
        <begin position="138"/>
        <end position="159"/>
    </location>
</feature>
<evidence type="ECO:0000259" key="9">
    <source>
        <dbReference type="PROSITE" id="PS50262"/>
    </source>
</evidence>
<dbReference type="Gene3D" id="2.60.120.230">
    <property type="match status" value="1"/>
</dbReference>
<dbReference type="InterPro" id="IPR036939">
    <property type="entry name" value="Cu2_ascorb_mOase_N_sf"/>
</dbReference>
<dbReference type="PROSITE" id="PS50836">
    <property type="entry name" value="DOMON"/>
    <property type="match status" value="1"/>
</dbReference>
<keyword evidence="5 8" id="KW-0472">Membrane</keyword>
<dbReference type="GO" id="GO:0004500">
    <property type="term" value="F:dopamine beta-monooxygenase activity"/>
    <property type="evidence" value="ECO:0007669"/>
    <property type="project" value="InterPro"/>
</dbReference>
<dbReference type="InterPro" id="IPR028460">
    <property type="entry name" value="Tbh/DBH"/>
</dbReference>
<evidence type="ECO:0000256" key="5">
    <source>
        <dbReference type="ARBA" id="ARBA00023136"/>
    </source>
</evidence>
<dbReference type="GO" id="GO:0005507">
    <property type="term" value="F:copper ion binding"/>
    <property type="evidence" value="ECO:0007669"/>
    <property type="project" value="InterPro"/>
</dbReference>
<dbReference type="AlphaFoldDB" id="A0A819TXF5"/>
<evidence type="ECO:0000256" key="6">
    <source>
        <dbReference type="ARBA" id="ARBA00023157"/>
    </source>
</evidence>
<dbReference type="Gene3D" id="2.60.120.310">
    <property type="entry name" value="Copper type II, ascorbate-dependent monooxygenase, N-terminal domain"/>
    <property type="match status" value="1"/>
</dbReference>
<feature type="domain" description="G-protein coupled receptors family 1 profile" evidence="9">
    <location>
        <begin position="32"/>
        <end position="286"/>
    </location>
</feature>
<comment type="similarity">
    <text evidence="2">Belongs to the copper type II ascorbate-dependent monooxygenase family.</text>
</comment>
<dbReference type="GO" id="GO:0006589">
    <property type="term" value="P:octopamine biosynthetic process"/>
    <property type="evidence" value="ECO:0007669"/>
    <property type="project" value="TreeGrafter"/>
</dbReference>
<dbReference type="GO" id="GO:0030667">
    <property type="term" value="C:secretory granule membrane"/>
    <property type="evidence" value="ECO:0007669"/>
    <property type="project" value="TreeGrafter"/>
</dbReference>
<dbReference type="Proteomes" id="UP000663881">
    <property type="component" value="Unassembled WGS sequence"/>
</dbReference>
<dbReference type="InterPro" id="IPR014784">
    <property type="entry name" value="Cu2_ascorb_mOase-like_C"/>
</dbReference>
<proteinExistence type="inferred from homology"/>
<evidence type="ECO:0000256" key="2">
    <source>
        <dbReference type="ARBA" id="ARBA00010676"/>
    </source>
</evidence>
<dbReference type="Pfam" id="PF03712">
    <property type="entry name" value="Cu2_monoox_C"/>
    <property type="match status" value="1"/>
</dbReference>
<dbReference type="CDD" id="cd09631">
    <property type="entry name" value="DOMON_DOH"/>
    <property type="match status" value="1"/>
</dbReference>
<dbReference type="SUPFAM" id="SSF49344">
    <property type="entry name" value="CBD9-like"/>
    <property type="match status" value="1"/>
</dbReference>
<dbReference type="Pfam" id="PF03351">
    <property type="entry name" value="DOMON"/>
    <property type="match status" value="1"/>
</dbReference>
<keyword evidence="7" id="KW-0325">Glycoprotein</keyword>
<dbReference type="Gene3D" id="1.20.1070.10">
    <property type="entry name" value="Rhodopsin 7-helix transmembrane proteins"/>
    <property type="match status" value="1"/>
</dbReference>
<comment type="subcellular location">
    <subcellularLocation>
        <location evidence="1">Membrane</location>
    </subcellularLocation>
</comment>
<dbReference type="Gene3D" id="2.60.40.1210">
    <property type="entry name" value="Cellobiose dehydrogenase, cytochrome domain"/>
    <property type="match status" value="1"/>
</dbReference>
<dbReference type="InterPro" id="IPR017452">
    <property type="entry name" value="GPCR_Rhodpsn_7TM"/>
</dbReference>
<dbReference type="GO" id="GO:0042421">
    <property type="term" value="P:norepinephrine biosynthetic process"/>
    <property type="evidence" value="ECO:0007669"/>
    <property type="project" value="TreeGrafter"/>
</dbReference>
<sequence length="807" mass="93127">MSSSSVFTKILNFVISYSGYSGYVIFILGVIGNAINILVFTQLKVFRNNRCVYYLTVESISSFLYQFISISITISTFIYEDDATGHSLIWCRFRYMSAQALVLTTLYTICFAAMDQFFSTNYRFYVSQMCTIKVAQYVIYISVSIWIIHSIIFGLFFNIEPSIGCVITNPIFLQYATFFFYPVLGGFLPIVIAAIFSLLAYCNVRRIVRRQLPVIRRRLDRQMTAMVLMRALFFICLQCPNNIYRIYITNFPNIKSENIEYVIVRLIQAIVFSLAILNYSISFYVFIISSSRFRRQVKYVLVKKCWKRCMQWHYLTNNQVAPQNVESFTDLWWTVDDAEKEITFEYHVKSTGWIALGISPAGGMKGADIAVEWVETSGKVYLQDRHAVGNTRPILDNTTQDWFVLQGREKDGLTAIRFKRLLDTCDSMDVPIKSGTNILIYAYGLVDLDSNQSEIDIIYHDTRRNTRIIPLRSYADPPSDEKFNGLDTFEFRLNNYLVPSTGTTYHCKIYKVPNKYPVKRHAIAHKILVDSQNTDLIHHLDLYECDPMATFNDEKLPDDLCDDIYDEVKLCSSNFATVWAVGGDIVTRRDNSGIRFYLGNKHRKHDLGFLTLGIRADPFGLAIPLRVDRFTIDSYCPSEASRNFPKSGINVIFALPHTHLQGASIWTKLIGNNTAIQYLFNAETYDFNYQFQNRLPKPIKLYPGDSFATRCIYNTMNKNVSTVGGERTRDEMCLHMFTYYPRMNDLYTCVTINDKSAWQDIMNTSSSIDNKIIKEWFLAKTWTSESKIQCLPVLPTYEDLKPEGCNL</sequence>
<evidence type="ECO:0000313" key="12">
    <source>
        <dbReference type="Proteomes" id="UP000663881"/>
    </source>
</evidence>
<evidence type="ECO:0000256" key="1">
    <source>
        <dbReference type="ARBA" id="ARBA00004370"/>
    </source>
</evidence>
<dbReference type="Pfam" id="PF01082">
    <property type="entry name" value="Cu2_monooxygen"/>
    <property type="match status" value="1"/>
</dbReference>
<evidence type="ECO:0000256" key="4">
    <source>
        <dbReference type="ARBA" id="ARBA00022989"/>
    </source>
</evidence>
<evidence type="ECO:0000256" key="3">
    <source>
        <dbReference type="ARBA" id="ARBA00022692"/>
    </source>
</evidence>
<dbReference type="PRINTS" id="PR00767">
    <property type="entry name" value="DBMONOXGNASE"/>
</dbReference>
<gene>
    <name evidence="11" type="ORF">OKA104_LOCUS33988</name>
</gene>
<dbReference type="PROSITE" id="PS50262">
    <property type="entry name" value="G_PROTEIN_RECEP_F1_2"/>
    <property type="match status" value="1"/>
</dbReference>
<dbReference type="InterPro" id="IPR000323">
    <property type="entry name" value="Cu2_ascorb_mOase_N"/>
</dbReference>
<keyword evidence="3 8" id="KW-0812">Transmembrane</keyword>
<dbReference type="InterPro" id="IPR024548">
    <property type="entry name" value="Cu2_monoox_C"/>
</dbReference>
<feature type="transmembrane region" description="Helical" evidence="8">
    <location>
        <begin position="179"/>
        <end position="202"/>
    </location>
</feature>
<dbReference type="InterPro" id="IPR005018">
    <property type="entry name" value="DOMON_domain"/>
</dbReference>
<dbReference type="EMBL" id="CAJOAY010004473">
    <property type="protein sequence ID" value="CAF4071268.1"/>
    <property type="molecule type" value="Genomic_DNA"/>
</dbReference>
<reference evidence="11" key="1">
    <citation type="submission" date="2021-02" db="EMBL/GenBank/DDBJ databases">
        <authorList>
            <person name="Nowell W R."/>
        </authorList>
    </citation>
    <scope>NUCLEOTIDE SEQUENCE</scope>
</reference>
<feature type="transmembrane region" description="Helical" evidence="8">
    <location>
        <begin position="263"/>
        <end position="288"/>
    </location>
</feature>
<protein>
    <submittedName>
        <fullName evidence="11">Uncharacterized protein</fullName>
    </submittedName>
</protein>
<evidence type="ECO:0000256" key="8">
    <source>
        <dbReference type="SAM" id="Phobius"/>
    </source>
</evidence>
<dbReference type="PANTHER" id="PTHR10157">
    <property type="entry name" value="DOPAMINE BETA HYDROXYLASE RELATED"/>
    <property type="match status" value="1"/>
</dbReference>
<name>A0A819TXF5_9BILA</name>
<dbReference type="SUPFAM" id="SSF81321">
    <property type="entry name" value="Family A G protein-coupled receptor-like"/>
    <property type="match status" value="1"/>
</dbReference>
<dbReference type="InterPro" id="IPR045266">
    <property type="entry name" value="DOH_DOMON"/>
</dbReference>
<keyword evidence="4 8" id="KW-1133">Transmembrane helix</keyword>
<feature type="transmembrane region" description="Helical" evidence="8">
    <location>
        <begin position="20"/>
        <end position="40"/>
    </location>
</feature>
<keyword evidence="6" id="KW-1015">Disulfide bond</keyword>
<feature type="transmembrane region" description="Helical" evidence="8">
    <location>
        <begin position="98"/>
        <end position="118"/>
    </location>
</feature>